<evidence type="ECO:0000313" key="4">
    <source>
        <dbReference type="EMBL" id="KHG26306.1"/>
    </source>
</evidence>
<protein>
    <submittedName>
        <fullName evidence="1">Uncharacterized protein</fullName>
    </submittedName>
</protein>
<dbReference type="EMBL" id="KN395840">
    <property type="protein sequence ID" value="KHG11429.1"/>
    <property type="molecule type" value="Genomic_DNA"/>
</dbReference>
<keyword evidence="6" id="KW-1185">Reference proteome</keyword>
<dbReference type="AlphaFoldDB" id="A0A0B0NAL8"/>
<gene>
    <name evidence="3" type="ORF">F383_06451</name>
    <name evidence="1" type="ORF">F383_08237</name>
    <name evidence="2" type="ORF">F383_15827</name>
    <name evidence="4" type="ORF">F383_32826</name>
    <name evidence="5" type="ORF">F383_33687</name>
</gene>
<dbReference type="EMBL" id="KN391934">
    <property type="protein sequence ID" value="KHG09707.1"/>
    <property type="molecule type" value="Genomic_DNA"/>
</dbReference>
<dbReference type="EMBL" id="KN402759">
    <property type="protein sequence ID" value="KHG14987.1"/>
    <property type="molecule type" value="Genomic_DNA"/>
</dbReference>
<evidence type="ECO:0000313" key="2">
    <source>
        <dbReference type="EMBL" id="KHG11429.1"/>
    </source>
</evidence>
<reference evidence="1" key="1">
    <citation type="submission" date="2014-09" db="EMBL/GenBank/DDBJ databases">
        <title>G. arboreum L. cv. AKA8401 A2 genome assembly version 1.0.</title>
        <authorList>
            <person name="Mudge J."/>
            <person name="Ramaraj T."/>
            <person name="Lindquist I.E."/>
            <person name="Bharti A.K."/>
            <person name="Sundararajan A."/>
            <person name="Cameron C.T."/>
            <person name="Woodward J.E."/>
            <person name="May G.D."/>
            <person name="Brubaker C."/>
            <person name="Broadhvest J."/>
            <person name="Wilkins T.A."/>
        </authorList>
    </citation>
    <scope>NUCLEOTIDE SEQUENCE</scope>
</reference>
<evidence type="ECO:0000313" key="5">
    <source>
        <dbReference type="EMBL" id="KHG26442.1"/>
    </source>
</evidence>
<reference evidence="6" key="2">
    <citation type="submission" date="2014-09" db="EMBL/GenBank/DDBJ databases">
        <authorList>
            <person name="Mudge J."/>
            <person name="Ramaraj T."/>
            <person name="Lindquist I.E."/>
            <person name="Bharti A.K."/>
            <person name="Sundararajan A."/>
            <person name="Cameron C.T."/>
            <person name="Woodward J.E."/>
            <person name="May G.D."/>
            <person name="Brubaker C."/>
            <person name="Broadhvest J."/>
            <person name="Wilkins T.A."/>
        </authorList>
    </citation>
    <scope>NUCLEOTIDE SEQUENCE</scope>
    <source>
        <strain evidence="6">cv. AKA8401</strain>
    </source>
</reference>
<organism evidence="1 6">
    <name type="scientific">Gossypium arboreum</name>
    <name type="common">Tree cotton</name>
    <name type="synonym">Gossypium nanking</name>
    <dbReference type="NCBI Taxonomy" id="29729"/>
    <lineage>
        <taxon>Eukaryota</taxon>
        <taxon>Viridiplantae</taxon>
        <taxon>Streptophyta</taxon>
        <taxon>Embryophyta</taxon>
        <taxon>Tracheophyta</taxon>
        <taxon>Spermatophyta</taxon>
        <taxon>Magnoliopsida</taxon>
        <taxon>eudicotyledons</taxon>
        <taxon>Gunneridae</taxon>
        <taxon>Pentapetalae</taxon>
        <taxon>rosids</taxon>
        <taxon>malvids</taxon>
        <taxon>Malvales</taxon>
        <taxon>Malvaceae</taxon>
        <taxon>Malvoideae</taxon>
        <taxon>Gossypium</taxon>
    </lineage>
</organism>
<dbReference type="EMBL" id="KN436649">
    <property type="protein sequence ID" value="KHG26442.1"/>
    <property type="molecule type" value="Genomic_DNA"/>
</dbReference>
<proteinExistence type="predicted"/>
<name>A0A0B0NAL8_GOSAR</name>
<dbReference type="EMBL" id="KN435979">
    <property type="protein sequence ID" value="KHG26306.1"/>
    <property type="molecule type" value="Genomic_DNA"/>
</dbReference>
<evidence type="ECO:0000313" key="1">
    <source>
        <dbReference type="EMBL" id="KHG09707.1"/>
    </source>
</evidence>
<accession>A0A0B0NAL8</accession>
<evidence type="ECO:0000313" key="3">
    <source>
        <dbReference type="EMBL" id="KHG14987.1"/>
    </source>
</evidence>
<dbReference type="Proteomes" id="UP000032142">
    <property type="component" value="Unassembled WGS sequence"/>
</dbReference>
<sequence length="46" mass="5371">MVETHVTRMVEHPNSLSWVRVHLWMRTPELVELSPSSLMDANARAR</sequence>
<evidence type="ECO:0000313" key="6">
    <source>
        <dbReference type="Proteomes" id="UP000032142"/>
    </source>
</evidence>